<name>A0A1Y1QB57_9GAMM</name>
<gene>
    <name evidence="1" type="ORF">BWK73_44775</name>
</gene>
<dbReference type="EMBL" id="MTEJ01000541">
    <property type="protein sequence ID" value="OQX01826.1"/>
    <property type="molecule type" value="Genomic_DNA"/>
</dbReference>
<proteinExistence type="predicted"/>
<evidence type="ECO:0000313" key="1">
    <source>
        <dbReference type="EMBL" id="OQX01826.1"/>
    </source>
</evidence>
<dbReference type="InterPro" id="IPR007420">
    <property type="entry name" value="DUF465"/>
</dbReference>
<evidence type="ECO:0000313" key="2">
    <source>
        <dbReference type="Proteomes" id="UP000192491"/>
    </source>
</evidence>
<comment type="caution">
    <text evidence="1">The sequence shown here is derived from an EMBL/GenBank/DDBJ whole genome shotgun (WGS) entry which is preliminary data.</text>
</comment>
<evidence type="ECO:0008006" key="3">
    <source>
        <dbReference type="Google" id="ProtNLM"/>
    </source>
</evidence>
<dbReference type="Gene3D" id="6.10.280.50">
    <property type="match status" value="1"/>
</dbReference>
<protein>
    <recommendedName>
        <fullName evidence="3">DUF465 domain-containing protein</fullName>
    </recommendedName>
</protein>
<organism evidence="1 2">
    <name type="scientific">Thiothrix lacustris</name>
    <dbReference type="NCBI Taxonomy" id="525917"/>
    <lineage>
        <taxon>Bacteria</taxon>
        <taxon>Pseudomonadati</taxon>
        <taxon>Pseudomonadota</taxon>
        <taxon>Gammaproteobacteria</taxon>
        <taxon>Thiotrichales</taxon>
        <taxon>Thiotrichaceae</taxon>
        <taxon>Thiothrix</taxon>
    </lineage>
</organism>
<dbReference type="Proteomes" id="UP000192491">
    <property type="component" value="Unassembled WGS sequence"/>
</dbReference>
<reference evidence="1 2" key="1">
    <citation type="submission" date="2017-01" db="EMBL/GenBank/DDBJ databases">
        <title>Novel large sulfur bacteria in the metagenomes of groundwater-fed chemosynthetic microbial mats in the Lake Huron basin.</title>
        <authorList>
            <person name="Sharrar A.M."/>
            <person name="Flood B.E."/>
            <person name="Bailey J.V."/>
            <person name="Jones D.S."/>
            <person name="Biddanda B."/>
            <person name="Ruberg S.A."/>
            <person name="Marcus D.N."/>
            <person name="Dick G.J."/>
        </authorList>
    </citation>
    <scope>NUCLEOTIDE SEQUENCE [LARGE SCALE GENOMIC DNA]</scope>
    <source>
        <strain evidence="1">A8</strain>
    </source>
</reference>
<dbReference type="InterPro" id="IPR038444">
    <property type="entry name" value="DUF465_sf"/>
</dbReference>
<accession>A0A1Y1QB57</accession>
<dbReference type="AlphaFoldDB" id="A0A1Y1QB57"/>
<sequence>MHQDTEMLHQQLATLMQEHRELDEAIAQLQAQADHDQFKATRMKKRKLLLKDMISRINSQLIPDQPA</sequence>
<dbReference type="Pfam" id="PF04325">
    <property type="entry name" value="DUF465"/>
    <property type="match status" value="1"/>
</dbReference>